<dbReference type="EMBL" id="CP001191">
    <property type="protein sequence ID" value="ACI54420.1"/>
    <property type="molecule type" value="Genomic_DNA"/>
</dbReference>
<keyword evidence="1" id="KW-0812">Transmembrane</keyword>
<keyword evidence="1" id="KW-1133">Transmembrane helix</keyword>
<organism evidence="2 3">
    <name type="scientific">Rhizobium leguminosarum bv. trifolii (strain WSM2304)</name>
    <dbReference type="NCBI Taxonomy" id="395492"/>
    <lineage>
        <taxon>Bacteria</taxon>
        <taxon>Pseudomonadati</taxon>
        <taxon>Pseudomonadota</taxon>
        <taxon>Alphaproteobacteria</taxon>
        <taxon>Hyphomicrobiales</taxon>
        <taxon>Rhizobiaceae</taxon>
        <taxon>Rhizobium/Agrobacterium group</taxon>
        <taxon>Rhizobium</taxon>
    </lineage>
</organism>
<evidence type="ECO:0000313" key="2">
    <source>
        <dbReference type="EMBL" id="ACI54420.1"/>
    </source>
</evidence>
<protein>
    <recommendedName>
        <fullName evidence="4">Transmembrane protein</fullName>
    </recommendedName>
</protein>
<gene>
    <name evidence="2" type="ordered locus">Rleg2_1126</name>
</gene>
<evidence type="ECO:0000313" key="3">
    <source>
        <dbReference type="Proteomes" id="UP000008330"/>
    </source>
</evidence>
<sequence length="161" mass="18092">MFGQGRTIGQKALIYGVILFPALLLVVPSWLTSEERVAYFTEHQSLLIWLMIAVIAIYTGSLGIVLYWIRENARLLYGLLEIVFAMVLIEFTVVNLLLSGHGPKIEDGFQMLFRTAGASAQFFGGLYVLVRGLDNVGQGLRGTRFEKTWDYLSLKSVKKQD</sequence>
<keyword evidence="1" id="KW-0472">Membrane</keyword>
<feature type="transmembrane region" description="Helical" evidence="1">
    <location>
        <begin position="111"/>
        <end position="130"/>
    </location>
</feature>
<feature type="transmembrane region" description="Helical" evidence="1">
    <location>
        <begin position="46"/>
        <end position="69"/>
    </location>
</feature>
<evidence type="ECO:0008006" key="4">
    <source>
        <dbReference type="Google" id="ProtNLM"/>
    </source>
</evidence>
<dbReference type="Proteomes" id="UP000008330">
    <property type="component" value="Chromosome"/>
</dbReference>
<proteinExistence type="predicted"/>
<feature type="transmembrane region" description="Helical" evidence="1">
    <location>
        <begin position="12"/>
        <end position="31"/>
    </location>
</feature>
<name>A0ABF7QKQ4_RHILW</name>
<dbReference type="KEGG" id="rlt:Rleg2_1126"/>
<accession>A0ABF7QKQ4</accession>
<keyword evidence="3" id="KW-1185">Reference proteome</keyword>
<dbReference type="AlphaFoldDB" id="A0ABF7QKQ4"/>
<reference evidence="2 3" key="1">
    <citation type="journal article" date="2010" name="Stand. Genomic Sci.">
        <title>Complete genome sequence of Rhizobium leguminosarum bv trifolii strain WSM2304, an effective microsymbiont of the South American clover Trifolium polymorphum.</title>
        <authorList>
            <person name="Reeve W."/>
            <person name="O'Hara G."/>
            <person name="Chain P."/>
            <person name="Ardley J."/>
            <person name="Brau L."/>
            <person name="Nandesena K."/>
            <person name="Tiwari R."/>
            <person name="Malfatti S."/>
            <person name="Kiss H."/>
            <person name="Lapidus A."/>
            <person name="Copeland A."/>
            <person name="Nolan M."/>
            <person name="Land M."/>
            <person name="Ivanova N."/>
            <person name="Mavromatis K."/>
            <person name="Markowitz V."/>
            <person name="Kyrpides N."/>
            <person name="Melino V."/>
            <person name="Denton M."/>
            <person name="Yates R."/>
            <person name="Howieson J."/>
        </authorList>
    </citation>
    <scope>NUCLEOTIDE SEQUENCE [LARGE SCALE GENOMIC DNA]</scope>
    <source>
        <strain evidence="2 3">WSM2304</strain>
    </source>
</reference>
<evidence type="ECO:0000256" key="1">
    <source>
        <dbReference type="SAM" id="Phobius"/>
    </source>
</evidence>
<dbReference type="RefSeq" id="WP_012557222.1">
    <property type="nucleotide sequence ID" value="NC_011369.1"/>
</dbReference>
<feature type="transmembrane region" description="Helical" evidence="1">
    <location>
        <begin position="76"/>
        <end position="99"/>
    </location>
</feature>